<dbReference type="Proteomes" id="UP001290455">
    <property type="component" value="Unassembled WGS sequence"/>
</dbReference>
<comment type="caution">
    <text evidence="2">The sequence shown here is derived from an EMBL/GenBank/DDBJ whole genome shotgun (WGS) entry which is preliminary data.</text>
</comment>
<evidence type="ECO:0000313" key="2">
    <source>
        <dbReference type="EMBL" id="MDZ5470306.1"/>
    </source>
</evidence>
<reference evidence="2 3" key="1">
    <citation type="submission" date="2023-11" db="EMBL/GenBank/DDBJ databases">
        <title>Bacillus jintuensis, isolated from a mudflat on the Beibu Gulf coast.</title>
        <authorList>
            <person name="Li M."/>
        </authorList>
    </citation>
    <scope>NUCLEOTIDE SEQUENCE [LARGE SCALE GENOMIC DNA]</scope>
    <source>
        <strain evidence="2 3">31A1R</strain>
    </source>
</reference>
<dbReference type="EMBL" id="JAXOFX010000001">
    <property type="protein sequence ID" value="MDZ5470306.1"/>
    <property type="molecule type" value="Genomic_DNA"/>
</dbReference>
<gene>
    <name evidence="2" type="ORF">SM124_00960</name>
</gene>
<dbReference type="Pfam" id="PF12758">
    <property type="entry name" value="DUF3813"/>
    <property type="match status" value="1"/>
</dbReference>
<feature type="region of interest" description="Disordered" evidence="1">
    <location>
        <begin position="1"/>
        <end position="26"/>
    </location>
</feature>
<evidence type="ECO:0000313" key="3">
    <source>
        <dbReference type="Proteomes" id="UP001290455"/>
    </source>
</evidence>
<name>A0ABU5IT45_9BACI</name>
<dbReference type="RefSeq" id="WP_322444611.1">
    <property type="nucleotide sequence ID" value="NZ_JAXOFX010000001.1"/>
</dbReference>
<evidence type="ECO:0000256" key="1">
    <source>
        <dbReference type="SAM" id="MobiDB-lite"/>
    </source>
</evidence>
<accession>A0ABU5IT45</accession>
<protein>
    <submittedName>
        <fullName evidence="2">DUF3813 domain-containing protein</fullName>
    </submittedName>
</protein>
<organism evidence="2 3">
    <name type="scientific">Robertmurraya mangrovi</name>
    <dbReference type="NCBI Taxonomy" id="3098077"/>
    <lineage>
        <taxon>Bacteria</taxon>
        <taxon>Bacillati</taxon>
        <taxon>Bacillota</taxon>
        <taxon>Bacilli</taxon>
        <taxon>Bacillales</taxon>
        <taxon>Bacillaceae</taxon>
        <taxon>Robertmurraya</taxon>
    </lineage>
</organism>
<dbReference type="InterPro" id="IPR024217">
    <property type="entry name" value="DUF3813"/>
</dbReference>
<sequence>MGNRLFQEARRSVEMAKNSTGSGQHDSIERAKNALNSAYANSTLAEQAQLREMRNELDQLV</sequence>
<keyword evidence="3" id="KW-1185">Reference proteome</keyword>
<proteinExistence type="predicted"/>